<organism evidence="1 2">
    <name type="scientific">Boothiomyces macroporosus</name>
    <dbReference type="NCBI Taxonomy" id="261099"/>
    <lineage>
        <taxon>Eukaryota</taxon>
        <taxon>Fungi</taxon>
        <taxon>Fungi incertae sedis</taxon>
        <taxon>Chytridiomycota</taxon>
        <taxon>Chytridiomycota incertae sedis</taxon>
        <taxon>Chytridiomycetes</taxon>
        <taxon>Rhizophydiales</taxon>
        <taxon>Terramycetaceae</taxon>
        <taxon>Boothiomyces</taxon>
    </lineage>
</organism>
<proteinExistence type="predicted"/>
<protein>
    <submittedName>
        <fullName evidence="1">Uncharacterized protein</fullName>
    </submittedName>
</protein>
<accession>A0AAD5Y8C7</accession>
<dbReference type="EMBL" id="JADGKB010000035">
    <property type="protein sequence ID" value="KAJ3257677.1"/>
    <property type="molecule type" value="Genomic_DNA"/>
</dbReference>
<evidence type="ECO:0000313" key="2">
    <source>
        <dbReference type="Proteomes" id="UP001210925"/>
    </source>
</evidence>
<dbReference type="Proteomes" id="UP001210925">
    <property type="component" value="Unassembled WGS sequence"/>
</dbReference>
<reference evidence="1" key="1">
    <citation type="submission" date="2020-05" db="EMBL/GenBank/DDBJ databases">
        <title>Phylogenomic resolution of chytrid fungi.</title>
        <authorList>
            <person name="Stajich J.E."/>
            <person name="Amses K."/>
            <person name="Simmons R."/>
            <person name="Seto K."/>
            <person name="Myers J."/>
            <person name="Bonds A."/>
            <person name="Quandt C.A."/>
            <person name="Barry K."/>
            <person name="Liu P."/>
            <person name="Grigoriev I."/>
            <person name="Longcore J.E."/>
            <person name="James T.Y."/>
        </authorList>
    </citation>
    <scope>NUCLEOTIDE SEQUENCE</scope>
    <source>
        <strain evidence="1">PLAUS21</strain>
    </source>
</reference>
<sequence>MSFITQNVSPEQLESILSSLPIPKSTPTQRALSVRSSIQVFANRRSIKSVRKNRTKIKVHTPENTITLWLTTTDTFEKFISSLIDRIPLAAYSDIAYMNAESDNLEFIEDQSDFQQALKQNLNLVHFYLQ</sequence>
<dbReference type="SUPFAM" id="SSF54277">
    <property type="entry name" value="CAD &amp; PB1 domains"/>
    <property type="match status" value="1"/>
</dbReference>
<dbReference type="AlphaFoldDB" id="A0AAD5Y8C7"/>
<evidence type="ECO:0000313" key="1">
    <source>
        <dbReference type="EMBL" id="KAJ3257677.1"/>
    </source>
</evidence>
<name>A0AAD5Y8C7_9FUNG</name>
<comment type="caution">
    <text evidence="1">The sequence shown here is derived from an EMBL/GenBank/DDBJ whole genome shotgun (WGS) entry which is preliminary data.</text>
</comment>
<gene>
    <name evidence="1" type="ORF">HK103_004304</name>
</gene>
<keyword evidence="2" id="KW-1185">Reference proteome</keyword>